<dbReference type="EMBL" id="CAJVNV010000324">
    <property type="protein sequence ID" value="CAG8158092.1"/>
    <property type="molecule type" value="Genomic_DNA"/>
</dbReference>
<dbReference type="AlphaFoldDB" id="A0A9W4HUB0"/>
<proteinExistence type="predicted"/>
<comment type="caution">
    <text evidence="2">The sequence shown here is derived from an EMBL/GenBank/DDBJ whole genome shotgun (WGS) entry which is preliminary data.</text>
</comment>
<dbReference type="OrthoDB" id="2098436at2759"/>
<name>A0A9W4HUB0_PENNA</name>
<feature type="region of interest" description="Disordered" evidence="1">
    <location>
        <begin position="234"/>
        <end position="273"/>
    </location>
</feature>
<organism evidence="2 3">
    <name type="scientific">Penicillium nalgiovense</name>
    <dbReference type="NCBI Taxonomy" id="60175"/>
    <lineage>
        <taxon>Eukaryota</taxon>
        <taxon>Fungi</taxon>
        <taxon>Dikarya</taxon>
        <taxon>Ascomycota</taxon>
        <taxon>Pezizomycotina</taxon>
        <taxon>Eurotiomycetes</taxon>
        <taxon>Eurotiomycetidae</taxon>
        <taxon>Eurotiales</taxon>
        <taxon>Aspergillaceae</taxon>
        <taxon>Penicillium</taxon>
    </lineage>
</organism>
<gene>
    <name evidence="2" type="ORF">PNAL_LOCUS6283</name>
</gene>
<sequence>MDFCFLLRFSFVTSPKPNLVLPANVGFTRIDYCEMSQYRLDDASQSNGHGQWEHNSDYAPTPGYCGSPYAAISTRSPSPSSVVEKSIEPTIKCAPRALKFLRLCDWEDGKAYDEDPPACIHYRIEWRVTVNNREVSKDTEEDVVLAPSAFWQLSLEKKLEKALRRKTARHRQVRPDDTVIVASTTDRTKRNLTKRFDDTDISWTPVEKQLLMWSDLLLRGKELTLKISFNYVDDRRSPPSAGRKGEKRGKSSVTQKMLGERDAQLDAEESTSGGRPIWRSVYSLMRCDSSTCQHGPHCWVDPMGKKHYPLKSHHIKRLITHVERGGVLEGHKDVPEVVRDELYREEQDRLGRDKHKGSHITGAGSAYPPININVSSSQSAPHGLDVSAPKAVDNSQTLSPLEIPGLRDVAVKEYGEWQVSNVENDSLKSAFREVCDVMLENGLDLDQVYRDQDPHFFIEKGIKIGIARRFVEDIGKWVESVKKVLPILENQ</sequence>
<accession>A0A9W4HUB0</accession>
<evidence type="ECO:0000313" key="2">
    <source>
        <dbReference type="EMBL" id="CAG8158092.1"/>
    </source>
</evidence>
<evidence type="ECO:0000256" key="1">
    <source>
        <dbReference type="SAM" id="MobiDB-lite"/>
    </source>
</evidence>
<dbReference type="Proteomes" id="UP001153461">
    <property type="component" value="Unassembled WGS sequence"/>
</dbReference>
<reference evidence="2" key="1">
    <citation type="submission" date="2021-07" db="EMBL/GenBank/DDBJ databases">
        <authorList>
            <person name="Branca A.L. A."/>
        </authorList>
    </citation>
    <scope>NUCLEOTIDE SEQUENCE</scope>
</reference>
<evidence type="ECO:0000313" key="3">
    <source>
        <dbReference type="Proteomes" id="UP001153461"/>
    </source>
</evidence>
<protein>
    <submittedName>
        <fullName evidence="2">Uncharacterized protein</fullName>
    </submittedName>
</protein>